<dbReference type="EMBL" id="QTSX02002206">
    <property type="protein sequence ID" value="KAJ9077307.1"/>
    <property type="molecule type" value="Genomic_DNA"/>
</dbReference>
<accession>A0ACC2TS11</accession>
<sequence>MAHKPTFSTNSYLRNIVCAPPSARNKTFKSNCGNKHVADTVLPRRKKVMNPFILFRSTNCRKLKETNPSFTNSDISRVLGNQWKHMSPSQKEPYIQRARALQTCEELRYKQENQNYLKHCFRQVKFLKPETFQPSKPSKQIQPSDIPPKVETTIIPLPPSLAKNTSSFYHQPIADFFFEEYDQLRAKIKHQLNPPALTPFEIFKLIHNLLQSYHY</sequence>
<evidence type="ECO:0000313" key="1">
    <source>
        <dbReference type="EMBL" id="KAJ9077307.1"/>
    </source>
</evidence>
<evidence type="ECO:0000313" key="2">
    <source>
        <dbReference type="Proteomes" id="UP001165960"/>
    </source>
</evidence>
<organism evidence="1 2">
    <name type="scientific">Entomophthora muscae</name>
    <dbReference type="NCBI Taxonomy" id="34485"/>
    <lineage>
        <taxon>Eukaryota</taxon>
        <taxon>Fungi</taxon>
        <taxon>Fungi incertae sedis</taxon>
        <taxon>Zoopagomycota</taxon>
        <taxon>Entomophthoromycotina</taxon>
        <taxon>Entomophthoromycetes</taxon>
        <taxon>Entomophthorales</taxon>
        <taxon>Entomophthoraceae</taxon>
        <taxon>Entomophthora</taxon>
    </lineage>
</organism>
<proteinExistence type="predicted"/>
<protein>
    <submittedName>
        <fullName evidence="1">Uncharacterized protein</fullName>
    </submittedName>
</protein>
<keyword evidence="2" id="KW-1185">Reference proteome</keyword>
<gene>
    <name evidence="1" type="ORF">DSO57_1017947</name>
</gene>
<reference evidence="1" key="1">
    <citation type="submission" date="2022-04" db="EMBL/GenBank/DDBJ databases">
        <title>Genome of the entomopathogenic fungus Entomophthora muscae.</title>
        <authorList>
            <person name="Elya C."/>
            <person name="Lovett B.R."/>
            <person name="Lee E."/>
            <person name="Macias A.M."/>
            <person name="Hajek A.E."/>
            <person name="De Bivort B.L."/>
            <person name="Kasson M.T."/>
            <person name="De Fine Licht H.H."/>
            <person name="Stajich J.E."/>
        </authorList>
    </citation>
    <scope>NUCLEOTIDE SEQUENCE</scope>
    <source>
        <strain evidence="1">Berkeley</strain>
    </source>
</reference>
<dbReference type="Proteomes" id="UP001165960">
    <property type="component" value="Unassembled WGS sequence"/>
</dbReference>
<comment type="caution">
    <text evidence="1">The sequence shown here is derived from an EMBL/GenBank/DDBJ whole genome shotgun (WGS) entry which is preliminary data.</text>
</comment>
<name>A0ACC2TS11_9FUNG</name>